<sequence length="86" mass="9108">MNVASYTQDELKRLQEAIERASEEAAASGVDVPVELMAKRVFGAAEKGLRDIDTLKDVALGKEAWPPTGANGRGPVIDPATLGTRS</sequence>
<dbReference type="PATRIC" id="fig|1029756.8.peg.1880"/>
<evidence type="ECO:0000256" key="1">
    <source>
        <dbReference type="SAM" id="Coils"/>
    </source>
</evidence>
<dbReference type="AlphaFoldDB" id="V5SGY0"/>
<dbReference type="HOGENOM" id="CLU_2493701_0_0_5"/>
<dbReference type="STRING" id="1029756.W911_09025"/>
<protein>
    <submittedName>
        <fullName evidence="3">Uncharacterized protein</fullName>
    </submittedName>
</protein>
<proteinExistence type="predicted"/>
<evidence type="ECO:0000313" key="4">
    <source>
        <dbReference type="Proteomes" id="UP000018542"/>
    </source>
</evidence>
<feature type="region of interest" description="Disordered" evidence="2">
    <location>
        <begin position="63"/>
        <end position="86"/>
    </location>
</feature>
<keyword evidence="4" id="KW-1185">Reference proteome</keyword>
<dbReference type="KEGG" id="hni:W911_09025"/>
<accession>V5SGY0</accession>
<evidence type="ECO:0000313" key="3">
    <source>
        <dbReference type="EMBL" id="AHB50136.1"/>
    </source>
</evidence>
<gene>
    <name evidence="3" type="ORF">W911_09025</name>
</gene>
<dbReference type="RefSeq" id="WP_023787176.1">
    <property type="nucleotide sequence ID" value="NC_022997.1"/>
</dbReference>
<feature type="coiled-coil region" evidence="1">
    <location>
        <begin position="4"/>
        <end position="31"/>
    </location>
</feature>
<dbReference type="EMBL" id="CP006912">
    <property type="protein sequence ID" value="AHB50136.1"/>
    <property type="molecule type" value="Genomic_DNA"/>
</dbReference>
<name>V5SGY0_9HYPH</name>
<reference evidence="3 4" key="1">
    <citation type="journal article" date="2014" name="Genome Announc.">
        <title>Complete Genome Sequence of Hyphomicrobium nitrativorans Strain NL23, a Denitrifying Bacterium Isolated from Biofilm of a Methanol-Fed Denitrification System Treating Seawater at the Montreal Biodome.</title>
        <authorList>
            <person name="Martineau C."/>
            <person name="Villeneuve C."/>
            <person name="Mauffrey F."/>
            <person name="Villemur R."/>
        </authorList>
    </citation>
    <scope>NUCLEOTIDE SEQUENCE [LARGE SCALE GENOMIC DNA]</scope>
    <source>
        <strain evidence="3">NL23</strain>
    </source>
</reference>
<organism evidence="3 4">
    <name type="scientific">Hyphomicrobium nitrativorans NL23</name>
    <dbReference type="NCBI Taxonomy" id="1029756"/>
    <lineage>
        <taxon>Bacteria</taxon>
        <taxon>Pseudomonadati</taxon>
        <taxon>Pseudomonadota</taxon>
        <taxon>Alphaproteobacteria</taxon>
        <taxon>Hyphomicrobiales</taxon>
        <taxon>Hyphomicrobiaceae</taxon>
        <taxon>Hyphomicrobium</taxon>
    </lineage>
</organism>
<keyword evidence="1" id="KW-0175">Coiled coil</keyword>
<evidence type="ECO:0000256" key="2">
    <source>
        <dbReference type="SAM" id="MobiDB-lite"/>
    </source>
</evidence>
<dbReference type="Proteomes" id="UP000018542">
    <property type="component" value="Chromosome"/>
</dbReference>